<dbReference type="AlphaFoldDB" id="A0AAW9S6Y4"/>
<dbReference type="InterPro" id="IPR037479">
    <property type="entry name" value="Tauto_MSAD"/>
</dbReference>
<proteinExistence type="predicted"/>
<protein>
    <submittedName>
        <fullName evidence="1">Tautomerase family protein</fullName>
    </submittedName>
</protein>
<accession>A0AAW9S6Y4</accession>
<evidence type="ECO:0000313" key="1">
    <source>
        <dbReference type="EMBL" id="MEN7548776.1"/>
    </source>
</evidence>
<dbReference type="PANTHER" id="PTHR38460">
    <property type="entry name" value="TAUTOMERASE YOLI-RELATED"/>
    <property type="match status" value="1"/>
</dbReference>
<evidence type="ECO:0000313" key="2">
    <source>
        <dbReference type="Proteomes" id="UP001403385"/>
    </source>
</evidence>
<sequence length="129" mass="14760">MPLVRISLSASHSDQRKNALSKAVHQALIDEFKIPEDDYFHIIEVLGKSQIKYPQEYLGIPHTDDIIFIQIIAAVGRTIDQKRNLYRSIATLVEARTKISSKDIIITLLENQKENWSFGNGELQTFNHV</sequence>
<reference evidence="1 2" key="1">
    <citation type="submission" date="2024-04" db="EMBL/GenBank/DDBJ databases">
        <title>Novel genus in family Flammeovirgaceae.</title>
        <authorList>
            <person name="Nguyen T.H."/>
            <person name="Vuong T.Q."/>
            <person name="Le H."/>
            <person name="Kim S.-G."/>
        </authorList>
    </citation>
    <scope>NUCLEOTIDE SEQUENCE [LARGE SCALE GENOMIC DNA]</scope>
    <source>
        <strain evidence="1 2">JCM 23209</strain>
    </source>
</reference>
<dbReference type="EMBL" id="JBDKWZ010000006">
    <property type="protein sequence ID" value="MEN7548776.1"/>
    <property type="molecule type" value="Genomic_DNA"/>
</dbReference>
<dbReference type="InterPro" id="IPR014347">
    <property type="entry name" value="Tautomerase/MIF_sf"/>
</dbReference>
<dbReference type="Pfam" id="PF14552">
    <property type="entry name" value="Tautomerase_2"/>
    <property type="match status" value="1"/>
</dbReference>
<name>A0AAW9S6Y4_9BACT</name>
<keyword evidence="2" id="KW-1185">Reference proteome</keyword>
<comment type="caution">
    <text evidence="1">The sequence shown here is derived from an EMBL/GenBank/DDBJ whole genome shotgun (WGS) entry which is preliminary data.</text>
</comment>
<gene>
    <name evidence="1" type="ORF">AAG747_12720</name>
</gene>
<dbReference type="SUPFAM" id="SSF55331">
    <property type="entry name" value="Tautomerase/MIF"/>
    <property type="match status" value="1"/>
</dbReference>
<organism evidence="1 2">
    <name type="scientific">Rapidithrix thailandica</name>
    <dbReference type="NCBI Taxonomy" id="413964"/>
    <lineage>
        <taxon>Bacteria</taxon>
        <taxon>Pseudomonadati</taxon>
        <taxon>Bacteroidota</taxon>
        <taxon>Cytophagia</taxon>
        <taxon>Cytophagales</taxon>
        <taxon>Flammeovirgaceae</taxon>
        <taxon>Rapidithrix</taxon>
    </lineage>
</organism>
<dbReference type="Gene3D" id="3.30.429.10">
    <property type="entry name" value="Macrophage Migration Inhibitory Factor"/>
    <property type="match status" value="1"/>
</dbReference>
<dbReference type="PANTHER" id="PTHR38460:SF1">
    <property type="entry name" value="TAUTOMERASE YOLI-RELATED"/>
    <property type="match status" value="1"/>
</dbReference>
<dbReference type="RefSeq" id="WP_346821553.1">
    <property type="nucleotide sequence ID" value="NZ_JBDKWZ010000006.1"/>
</dbReference>
<dbReference type="Proteomes" id="UP001403385">
    <property type="component" value="Unassembled WGS sequence"/>
</dbReference>